<feature type="transmembrane region" description="Helical" evidence="2">
    <location>
        <begin position="118"/>
        <end position="137"/>
    </location>
</feature>
<feature type="transmembrane region" description="Helical" evidence="2">
    <location>
        <begin position="338"/>
        <end position="357"/>
    </location>
</feature>
<evidence type="ECO:0000259" key="3">
    <source>
        <dbReference type="Pfam" id="PF01757"/>
    </source>
</evidence>
<reference evidence="7" key="2">
    <citation type="journal article" date="2019" name="Int. J. Syst. Evol. Microbiol.">
        <title>The Global Catalogue of Microorganisms (GCM) 10K type strain sequencing project: providing services to taxonomists for standard genome sequencing and annotation.</title>
        <authorList>
            <consortium name="The Broad Institute Genomics Platform"/>
            <consortium name="The Broad Institute Genome Sequencing Center for Infectious Disease"/>
            <person name="Wu L."/>
            <person name="Ma J."/>
        </authorList>
    </citation>
    <scope>NUCLEOTIDE SEQUENCE [LARGE SCALE GENOMIC DNA]</scope>
    <source>
        <strain evidence="7">CGMCC 4.5581</strain>
    </source>
</reference>
<accession>A0A846LM43</accession>
<dbReference type="Proteomes" id="UP000552836">
    <property type="component" value="Unassembled WGS sequence"/>
</dbReference>
<reference evidence="4" key="1">
    <citation type="journal article" date="2014" name="Int. J. Syst. Evol. Microbiol.">
        <title>Complete genome of a new Firmicutes species belonging to the dominant human colonic microbiota ('Ruminococcus bicirculans') reveals two chromosomes and a selective capacity to utilize plant glucans.</title>
        <authorList>
            <consortium name="NISC Comparative Sequencing Program"/>
            <person name="Wegmann U."/>
            <person name="Louis P."/>
            <person name="Goesmann A."/>
            <person name="Henrissat B."/>
            <person name="Duncan S.H."/>
            <person name="Flint H.J."/>
        </authorList>
    </citation>
    <scope>NUCLEOTIDE SEQUENCE</scope>
    <source>
        <strain evidence="4">CGMCC 4.5581</strain>
    </source>
</reference>
<feature type="region of interest" description="Disordered" evidence="1">
    <location>
        <begin position="389"/>
        <end position="421"/>
    </location>
</feature>
<keyword evidence="4" id="KW-0808">Transferase</keyword>
<keyword evidence="2" id="KW-0472">Membrane</keyword>
<dbReference type="AlphaFoldDB" id="A0A846LM43"/>
<evidence type="ECO:0000256" key="2">
    <source>
        <dbReference type="SAM" id="Phobius"/>
    </source>
</evidence>
<dbReference type="GO" id="GO:0016020">
    <property type="term" value="C:membrane"/>
    <property type="evidence" value="ECO:0007669"/>
    <property type="project" value="TreeGrafter"/>
</dbReference>
<feature type="compositionally biased region" description="Basic and acidic residues" evidence="1">
    <location>
        <begin position="411"/>
        <end position="421"/>
    </location>
</feature>
<evidence type="ECO:0000313" key="5">
    <source>
        <dbReference type="EMBL" id="NIH67604.1"/>
    </source>
</evidence>
<feature type="transmembrane region" description="Helical" evidence="2">
    <location>
        <begin position="164"/>
        <end position="184"/>
    </location>
</feature>
<evidence type="ECO:0000313" key="7">
    <source>
        <dbReference type="Proteomes" id="UP000648663"/>
    </source>
</evidence>
<organism evidence="5 6">
    <name type="scientific">Modestobacter marinus</name>
    <dbReference type="NCBI Taxonomy" id="477641"/>
    <lineage>
        <taxon>Bacteria</taxon>
        <taxon>Bacillati</taxon>
        <taxon>Actinomycetota</taxon>
        <taxon>Actinomycetes</taxon>
        <taxon>Geodermatophilales</taxon>
        <taxon>Geodermatophilaceae</taxon>
        <taxon>Modestobacter</taxon>
    </lineage>
</organism>
<dbReference type="PANTHER" id="PTHR23028:SF53">
    <property type="entry name" value="ACYL_TRANSF_3 DOMAIN-CONTAINING PROTEIN"/>
    <property type="match status" value="1"/>
</dbReference>
<sequence length="421" mass="46537">MVLQQAPARPHSETPDRGVLNRGRPQQAGPSRLRALDGLRLLAALSVAVYHYLAYEGAAPAWGQAPSSLFPQWSGAAAYGWLGVEVFFVISGFVICMSCWGRSLGDFFRSRVTRLYPAYWAAVVLTTVVVTVTPAIGQDIPFTDVLVNLTMLQDAVGADRVDGVYWTLWVELRFYLLFALLVWGGLTFRRVLAFSLIWTVVAALARTADSELLTLVAMPKYAPYFLVGIGIYLVHRFGDHLLSWLVIGVNAILSYHYAVLRMDHQAEDVVHQPLSRLIVGLVLFGGIALVAAIARGHLGWVRWRWVSYAGALTYPFYLLHDYIGFALINWLYDRVGVSAYAVLPVTVTAMLVLAWLVHRLAEKPLARWLKVRLTSGAMTLDPRDLLSRRRPVPAATPDAATPGAQAAGPGRSRDEVTIARK</sequence>
<proteinExistence type="predicted"/>
<protein>
    <submittedName>
        <fullName evidence="4">Acyltransferase</fullName>
    </submittedName>
    <submittedName>
        <fullName evidence="5">Peptidoglycan/LPS O-acetylase OafA/YrhL</fullName>
    </submittedName>
</protein>
<dbReference type="InterPro" id="IPR002656">
    <property type="entry name" value="Acyl_transf_3_dom"/>
</dbReference>
<feature type="transmembrane region" description="Helical" evidence="2">
    <location>
        <begin position="39"/>
        <end position="58"/>
    </location>
</feature>
<feature type="transmembrane region" description="Helical" evidence="2">
    <location>
        <begin position="191"/>
        <end position="208"/>
    </location>
</feature>
<comment type="caution">
    <text evidence="5">The sequence shown here is derived from an EMBL/GenBank/DDBJ whole genome shotgun (WGS) entry which is preliminary data.</text>
</comment>
<name>A0A846LM43_9ACTN</name>
<dbReference type="PANTHER" id="PTHR23028">
    <property type="entry name" value="ACETYLTRANSFERASE"/>
    <property type="match status" value="1"/>
</dbReference>
<dbReference type="Pfam" id="PF01757">
    <property type="entry name" value="Acyl_transf_3"/>
    <property type="match status" value="1"/>
</dbReference>
<gene>
    <name evidence="5" type="ORF">FB380_002050</name>
    <name evidence="4" type="ORF">GCM10011589_31370</name>
</gene>
<feature type="compositionally biased region" description="Low complexity" evidence="1">
    <location>
        <begin position="392"/>
        <end position="410"/>
    </location>
</feature>
<keyword evidence="4" id="KW-0012">Acyltransferase</keyword>
<feature type="transmembrane region" description="Helical" evidence="2">
    <location>
        <begin position="214"/>
        <end position="234"/>
    </location>
</feature>
<dbReference type="Proteomes" id="UP000648663">
    <property type="component" value="Unassembled WGS sequence"/>
</dbReference>
<feature type="domain" description="Acyltransferase 3" evidence="3">
    <location>
        <begin position="35"/>
        <end position="356"/>
    </location>
</feature>
<evidence type="ECO:0000313" key="6">
    <source>
        <dbReference type="Proteomes" id="UP000552836"/>
    </source>
</evidence>
<dbReference type="EMBL" id="BMMI01000005">
    <property type="protein sequence ID" value="GGL72814.1"/>
    <property type="molecule type" value="Genomic_DNA"/>
</dbReference>
<dbReference type="EMBL" id="JAAMPA010000001">
    <property type="protein sequence ID" value="NIH67604.1"/>
    <property type="molecule type" value="Genomic_DNA"/>
</dbReference>
<dbReference type="RefSeq" id="WP_166754972.1">
    <property type="nucleotide sequence ID" value="NZ_BAABJU010000006.1"/>
</dbReference>
<keyword evidence="2" id="KW-0812">Transmembrane</keyword>
<dbReference type="GO" id="GO:0009103">
    <property type="term" value="P:lipopolysaccharide biosynthetic process"/>
    <property type="evidence" value="ECO:0007669"/>
    <property type="project" value="TreeGrafter"/>
</dbReference>
<feature type="transmembrane region" description="Helical" evidence="2">
    <location>
        <begin position="274"/>
        <end position="294"/>
    </location>
</feature>
<reference evidence="5 6" key="3">
    <citation type="submission" date="2020-02" db="EMBL/GenBank/DDBJ databases">
        <title>Sequencing the genomes of 1000 actinobacteria strains.</title>
        <authorList>
            <person name="Klenk H.-P."/>
        </authorList>
    </citation>
    <scope>NUCLEOTIDE SEQUENCE [LARGE SCALE GENOMIC DNA]</scope>
    <source>
        <strain evidence="5 6">DSM 45201</strain>
    </source>
</reference>
<feature type="transmembrane region" description="Helical" evidence="2">
    <location>
        <begin position="78"/>
        <end position="97"/>
    </location>
</feature>
<evidence type="ECO:0000256" key="1">
    <source>
        <dbReference type="SAM" id="MobiDB-lite"/>
    </source>
</evidence>
<feature type="transmembrane region" description="Helical" evidence="2">
    <location>
        <begin position="241"/>
        <end position="259"/>
    </location>
</feature>
<keyword evidence="2" id="KW-1133">Transmembrane helix</keyword>
<evidence type="ECO:0000313" key="4">
    <source>
        <dbReference type="EMBL" id="GGL72814.1"/>
    </source>
</evidence>
<dbReference type="GO" id="GO:0016747">
    <property type="term" value="F:acyltransferase activity, transferring groups other than amino-acyl groups"/>
    <property type="evidence" value="ECO:0007669"/>
    <property type="project" value="InterPro"/>
</dbReference>
<reference evidence="4" key="4">
    <citation type="submission" date="2024-05" db="EMBL/GenBank/DDBJ databases">
        <authorList>
            <person name="Sun Q."/>
            <person name="Zhou Y."/>
        </authorList>
    </citation>
    <scope>NUCLEOTIDE SEQUENCE</scope>
    <source>
        <strain evidence="4">CGMCC 4.5581</strain>
    </source>
</reference>
<dbReference type="InterPro" id="IPR050879">
    <property type="entry name" value="Acyltransferase_3"/>
</dbReference>
<feature type="transmembrane region" description="Helical" evidence="2">
    <location>
        <begin position="306"/>
        <end position="332"/>
    </location>
</feature>
<keyword evidence="7" id="KW-1185">Reference proteome</keyword>
<feature type="region of interest" description="Disordered" evidence="1">
    <location>
        <begin position="1"/>
        <end position="30"/>
    </location>
</feature>